<dbReference type="PROSITE" id="PS00445">
    <property type="entry name" value="FGGY_KINASES_2"/>
    <property type="match status" value="1"/>
</dbReference>
<evidence type="ECO:0000313" key="11">
    <source>
        <dbReference type="EMBL" id="QEG35762.1"/>
    </source>
</evidence>
<keyword evidence="5" id="KW-0319">Glycerol metabolism</keyword>
<dbReference type="GO" id="GO:0005524">
    <property type="term" value="F:ATP binding"/>
    <property type="evidence" value="ECO:0007669"/>
    <property type="project" value="UniProtKB-KW"/>
</dbReference>
<sequence>MSLILALDQSTSATKAILFDESGCLIDKASADHRQIYPQAGWVEHDPEEIWSNVRAVVAKLAERNSKIRDQIIGLSIANQRETFVVFDRQTGKALHNAIVWQCRRGAPLCEELSSRGGDKLVEERTGLKLDTYFPASKIAWLMRENPLIAAKLQSGEAVIGTIDAFLVHRLTHGEVFATDYTNASRTLLFDVHKLQWDNELCSLFEIPKNALPEVRECNALFGETDVARVLPAKVPICGVMGDSQASLFAQQCYQPGRGKATFGTGTSVMVNVGQKSELSPQGAVLALAWMIDGQPTYALEGLINYSSATIAWLKDQLGLIEVASESEALAREVKDNGGVYLVPAFAGLSAPHWNSDARAAILGMSGHTTKAHIVRAALESIAYQIRDVLDMIRAESGITPQLMQADGGPTRNDFLMQFTADITQLTWNVSSVAESSAFGAAMAGLLGLGTISTLEELERLPREDKQYAPQLSSEKAAELHNEWQAAVRRVL</sequence>
<dbReference type="InterPro" id="IPR018483">
    <property type="entry name" value="Carb_kinase_FGGY_CS"/>
</dbReference>
<dbReference type="Gene3D" id="3.30.420.40">
    <property type="match status" value="2"/>
</dbReference>
<dbReference type="Proteomes" id="UP000323917">
    <property type="component" value="Chromosome"/>
</dbReference>
<name>A0A5B9QE21_9BACT</name>
<evidence type="ECO:0000256" key="1">
    <source>
        <dbReference type="ARBA" id="ARBA00009156"/>
    </source>
</evidence>
<dbReference type="PROSITE" id="PS00933">
    <property type="entry name" value="FGGY_KINASES_1"/>
    <property type="match status" value="1"/>
</dbReference>
<dbReference type="SUPFAM" id="SSF53067">
    <property type="entry name" value="Actin-like ATPase domain"/>
    <property type="match status" value="2"/>
</dbReference>
<dbReference type="PIRSF" id="PIRSF000538">
    <property type="entry name" value="GlpK"/>
    <property type="match status" value="1"/>
</dbReference>
<dbReference type="KEGG" id="bgok:Pr1d_30680"/>
<accession>A0A5B9QE21</accession>
<protein>
    <recommendedName>
        <fullName evidence="7">ATP:glycerol 3-phosphotransferase</fullName>
    </recommendedName>
</protein>
<keyword evidence="2 8" id="KW-0808">Transferase</keyword>
<gene>
    <name evidence="11" type="primary">glpK_2</name>
    <name evidence="11" type="ORF">Pr1d_30680</name>
</gene>
<dbReference type="Pfam" id="PF00370">
    <property type="entry name" value="FGGY_N"/>
    <property type="match status" value="1"/>
</dbReference>
<dbReference type="PANTHER" id="PTHR10196">
    <property type="entry name" value="SUGAR KINASE"/>
    <property type="match status" value="1"/>
</dbReference>
<dbReference type="GO" id="GO:0004370">
    <property type="term" value="F:glycerol kinase activity"/>
    <property type="evidence" value="ECO:0007669"/>
    <property type="project" value="TreeGrafter"/>
</dbReference>
<evidence type="ECO:0000259" key="10">
    <source>
        <dbReference type="Pfam" id="PF02782"/>
    </source>
</evidence>
<keyword evidence="12" id="KW-1185">Reference proteome</keyword>
<evidence type="ECO:0000313" key="12">
    <source>
        <dbReference type="Proteomes" id="UP000323917"/>
    </source>
</evidence>
<evidence type="ECO:0000256" key="5">
    <source>
        <dbReference type="ARBA" id="ARBA00022798"/>
    </source>
</evidence>
<feature type="domain" description="Carbohydrate kinase FGGY N-terminal" evidence="9">
    <location>
        <begin position="4"/>
        <end position="249"/>
    </location>
</feature>
<keyword evidence="3" id="KW-0547">Nucleotide-binding</keyword>
<dbReference type="PANTHER" id="PTHR10196:SF69">
    <property type="entry name" value="GLYCEROL KINASE"/>
    <property type="match status" value="1"/>
</dbReference>
<dbReference type="RefSeq" id="WP_148074235.1">
    <property type="nucleotide sequence ID" value="NZ_CP042913.1"/>
</dbReference>
<evidence type="ECO:0000256" key="3">
    <source>
        <dbReference type="ARBA" id="ARBA00022741"/>
    </source>
</evidence>
<evidence type="ECO:0000256" key="6">
    <source>
        <dbReference type="ARBA" id="ARBA00022840"/>
    </source>
</evidence>
<dbReference type="InterPro" id="IPR018485">
    <property type="entry name" value="FGGY_C"/>
</dbReference>
<evidence type="ECO:0000256" key="7">
    <source>
        <dbReference type="ARBA" id="ARBA00043149"/>
    </source>
</evidence>
<dbReference type="GO" id="GO:0019563">
    <property type="term" value="P:glycerol catabolic process"/>
    <property type="evidence" value="ECO:0007669"/>
    <property type="project" value="TreeGrafter"/>
</dbReference>
<dbReference type="InterPro" id="IPR000577">
    <property type="entry name" value="Carb_kinase_FGGY"/>
</dbReference>
<keyword evidence="6" id="KW-0067">ATP-binding</keyword>
<evidence type="ECO:0000256" key="2">
    <source>
        <dbReference type="ARBA" id="ARBA00022679"/>
    </source>
</evidence>
<feature type="domain" description="Carbohydrate kinase FGGY C-terminal" evidence="10">
    <location>
        <begin position="260"/>
        <end position="446"/>
    </location>
</feature>
<reference evidence="11 12" key="1">
    <citation type="submission" date="2019-08" db="EMBL/GenBank/DDBJ databases">
        <title>Deep-cultivation of Planctomycetes and their phenomic and genomic characterization uncovers novel biology.</title>
        <authorList>
            <person name="Wiegand S."/>
            <person name="Jogler M."/>
            <person name="Boedeker C."/>
            <person name="Pinto D."/>
            <person name="Vollmers J."/>
            <person name="Rivas-Marin E."/>
            <person name="Kohn T."/>
            <person name="Peeters S.H."/>
            <person name="Heuer A."/>
            <person name="Rast P."/>
            <person name="Oberbeckmann S."/>
            <person name="Bunk B."/>
            <person name="Jeske O."/>
            <person name="Meyerdierks A."/>
            <person name="Storesund J.E."/>
            <person name="Kallscheuer N."/>
            <person name="Luecker S."/>
            <person name="Lage O.M."/>
            <person name="Pohl T."/>
            <person name="Merkel B.J."/>
            <person name="Hornburger P."/>
            <person name="Mueller R.-W."/>
            <person name="Bruemmer F."/>
            <person name="Labrenz M."/>
            <person name="Spormann A.M."/>
            <person name="Op den Camp H."/>
            <person name="Overmann J."/>
            <person name="Amann R."/>
            <person name="Jetten M.S.M."/>
            <person name="Mascher T."/>
            <person name="Medema M.H."/>
            <person name="Devos D.P."/>
            <person name="Kaster A.-K."/>
            <person name="Ovreas L."/>
            <person name="Rohde M."/>
            <person name="Galperin M.Y."/>
            <person name="Jogler C."/>
        </authorList>
    </citation>
    <scope>NUCLEOTIDE SEQUENCE [LARGE SCALE GENOMIC DNA]</scope>
    <source>
        <strain evidence="11 12">Pr1d</strain>
    </source>
</reference>
<evidence type="ECO:0000256" key="8">
    <source>
        <dbReference type="RuleBase" id="RU003733"/>
    </source>
</evidence>
<dbReference type="FunFam" id="3.30.420.40:FF:000008">
    <property type="entry name" value="Glycerol kinase"/>
    <property type="match status" value="1"/>
</dbReference>
<dbReference type="EMBL" id="CP042913">
    <property type="protein sequence ID" value="QEG35762.1"/>
    <property type="molecule type" value="Genomic_DNA"/>
</dbReference>
<evidence type="ECO:0000259" key="9">
    <source>
        <dbReference type="Pfam" id="PF00370"/>
    </source>
</evidence>
<dbReference type="InterPro" id="IPR043129">
    <property type="entry name" value="ATPase_NBD"/>
</dbReference>
<dbReference type="InterPro" id="IPR018484">
    <property type="entry name" value="FGGY_N"/>
</dbReference>
<proteinExistence type="inferred from homology"/>
<evidence type="ECO:0000256" key="4">
    <source>
        <dbReference type="ARBA" id="ARBA00022777"/>
    </source>
</evidence>
<dbReference type="AlphaFoldDB" id="A0A5B9QE21"/>
<keyword evidence="4 8" id="KW-0418">Kinase</keyword>
<dbReference type="Pfam" id="PF02782">
    <property type="entry name" value="FGGY_C"/>
    <property type="match status" value="1"/>
</dbReference>
<dbReference type="OrthoDB" id="9805576at2"/>
<dbReference type="GO" id="GO:0005829">
    <property type="term" value="C:cytosol"/>
    <property type="evidence" value="ECO:0007669"/>
    <property type="project" value="TreeGrafter"/>
</dbReference>
<organism evidence="11 12">
    <name type="scientific">Bythopirellula goksoeyrii</name>
    <dbReference type="NCBI Taxonomy" id="1400387"/>
    <lineage>
        <taxon>Bacteria</taxon>
        <taxon>Pseudomonadati</taxon>
        <taxon>Planctomycetota</taxon>
        <taxon>Planctomycetia</taxon>
        <taxon>Pirellulales</taxon>
        <taxon>Lacipirellulaceae</taxon>
        <taxon>Bythopirellula</taxon>
    </lineage>
</organism>
<dbReference type="NCBIfam" id="NF000756">
    <property type="entry name" value="PRK00047.1"/>
    <property type="match status" value="1"/>
</dbReference>
<comment type="similarity">
    <text evidence="1 8">Belongs to the FGGY kinase family.</text>
</comment>
<dbReference type="CDD" id="cd07769">
    <property type="entry name" value="ASKHA_NBD_FGGY_GK"/>
    <property type="match status" value="1"/>
</dbReference>